<dbReference type="PANTHER" id="PTHR43408:SF2">
    <property type="entry name" value="FMN REDUCTASE (NADPH)"/>
    <property type="match status" value="1"/>
</dbReference>
<dbReference type="Gene3D" id="3.40.50.360">
    <property type="match status" value="1"/>
</dbReference>
<feature type="region of interest" description="Disordered" evidence="4">
    <location>
        <begin position="185"/>
        <end position="217"/>
    </location>
</feature>
<evidence type="ECO:0000256" key="1">
    <source>
        <dbReference type="ARBA" id="ARBA00022630"/>
    </source>
</evidence>
<evidence type="ECO:0000256" key="2">
    <source>
        <dbReference type="ARBA" id="ARBA00022643"/>
    </source>
</evidence>
<evidence type="ECO:0000256" key="3">
    <source>
        <dbReference type="ARBA" id="ARBA00023002"/>
    </source>
</evidence>
<dbReference type="InterPro" id="IPR051814">
    <property type="entry name" value="NAD(P)H-dep_FMN_reductase"/>
</dbReference>
<evidence type="ECO:0000259" key="5">
    <source>
        <dbReference type="Pfam" id="PF03358"/>
    </source>
</evidence>
<comment type="caution">
    <text evidence="6">The sequence shown here is derived from an EMBL/GenBank/DDBJ whole genome shotgun (WGS) entry which is preliminary data.</text>
</comment>
<keyword evidence="3" id="KW-0560">Oxidoreductase</keyword>
<gene>
    <name evidence="6" type="ORF">JTZ10_04640</name>
</gene>
<proteinExistence type="predicted"/>
<dbReference type="Proteomes" id="UP001195196">
    <property type="component" value="Unassembled WGS sequence"/>
</dbReference>
<dbReference type="EMBL" id="JAFFGU010000001">
    <property type="protein sequence ID" value="MBM7277040.1"/>
    <property type="molecule type" value="Genomic_DNA"/>
</dbReference>
<keyword evidence="1" id="KW-0285">Flavoprotein</keyword>
<dbReference type="GO" id="GO:0016491">
    <property type="term" value="F:oxidoreductase activity"/>
    <property type="evidence" value="ECO:0007669"/>
    <property type="project" value="UniProtKB-KW"/>
</dbReference>
<dbReference type="AlphaFoldDB" id="A0AAW4G1D8"/>
<evidence type="ECO:0000256" key="4">
    <source>
        <dbReference type="SAM" id="MobiDB-lite"/>
    </source>
</evidence>
<dbReference type="InterPro" id="IPR023932">
    <property type="entry name" value="CE1759_FMN_reduct"/>
</dbReference>
<feature type="domain" description="NADPH-dependent FMN reductase-like" evidence="5">
    <location>
        <begin position="7"/>
        <end position="157"/>
    </location>
</feature>
<dbReference type="RefSeq" id="WP_042376844.1">
    <property type="nucleotide sequence ID" value="NZ_CP022580.1"/>
</dbReference>
<dbReference type="SUPFAM" id="SSF52218">
    <property type="entry name" value="Flavoproteins"/>
    <property type="match status" value="1"/>
</dbReference>
<evidence type="ECO:0000313" key="7">
    <source>
        <dbReference type="Proteomes" id="UP001195196"/>
    </source>
</evidence>
<feature type="compositionally biased region" description="Basic and acidic residues" evidence="4">
    <location>
        <begin position="192"/>
        <end position="216"/>
    </location>
</feature>
<dbReference type="Pfam" id="PF03358">
    <property type="entry name" value="FMN_red"/>
    <property type="match status" value="1"/>
</dbReference>
<protein>
    <submittedName>
        <fullName evidence="6">FMN reductase</fullName>
    </submittedName>
</protein>
<dbReference type="PANTHER" id="PTHR43408">
    <property type="entry name" value="FMN REDUCTASE (NADPH)"/>
    <property type="match status" value="1"/>
</dbReference>
<accession>A0AAW4G1D8</accession>
<dbReference type="InterPro" id="IPR005025">
    <property type="entry name" value="FMN_Rdtase-like_dom"/>
</dbReference>
<reference evidence="6" key="1">
    <citation type="submission" date="2021-02" db="EMBL/GenBank/DDBJ databases">
        <title>Taxonomy, biology and ecology of Rhodococcus bacteria occurring in California pistachio and other woody hosts as revealed by genome sequence analyses.</title>
        <authorList>
            <person name="Riely B."/>
            <person name="Gai Y."/>
        </authorList>
    </citation>
    <scope>NUCLEOTIDE SEQUENCE</scope>
    <source>
        <strain evidence="6">BP-295</strain>
    </source>
</reference>
<keyword evidence="2" id="KW-0288">FMN</keyword>
<organism evidence="6 7">
    <name type="scientific">Gordonia rubripertincta</name>
    <name type="common">Rhodococcus corallinus</name>
    <dbReference type="NCBI Taxonomy" id="36822"/>
    <lineage>
        <taxon>Bacteria</taxon>
        <taxon>Bacillati</taxon>
        <taxon>Actinomycetota</taxon>
        <taxon>Actinomycetes</taxon>
        <taxon>Mycobacteriales</taxon>
        <taxon>Gordoniaceae</taxon>
        <taxon>Gordonia</taxon>
    </lineage>
</organism>
<sequence>MNGGAVRLVAVNGGLSEPSSTRMLIDRLAAAAADAFGERGVDADVRVIDLRDLAADLGHSMAVGFASGQARAALDAVESADALVVASPVFNASYSGLFKMFFDLVDVDAMAGKPVLIGATGGSPRHSMVLDHALRPLFSYLRAFVVPTGVYAASEDWAGTEPAGGAGLNGRIDRAAHELAGLIRPRGSSRCETPRPRVDDAPDDVRDPGPDVREQTIEAAGIANFARLLGSS</sequence>
<dbReference type="InterPro" id="IPR029039">
    <property type="entry name" value="Flavoprotein-like_sf"/>
</dbReference>
<dbReference type="KEGG" id="gru:GCWB2_18900"/>
<evidence type="ECO:0000313" key="6">
    <source>
        <dbReference type="EMBL" id="MBM7277040.1"/>
    </source>
</evidence>
<dbReference type="NCBIfam" id="TIGR04037">
    <property type="entry name" value="LLM_duo_CE1759"/>
    <property type="match status" value="1"/>
</dbReference>
<name>A0AAW4G1D8_GORRU</name>